<dbReference type="Proteomes" id="UP001062846">
    <property type="component" value="Chromosome 1"/>
</dbReference>
<gene>
    <name evidence="1" type="ORF">RHMOL_Rhmol01G0050400</name>
</gene>
<organism evidence="1 2">
    <name type="scientific">Rhododendron molle</name>
    <name type="common">Chinese azalea</name>
    <name type="synonym">Azalea mollis</name>
    <dbReference type="NCBI Taxonomy" id="49168"/>
    <lineage>
        <taxon>Eukaryota</taxon>
        <taxon>Viridiplantae</taxon>
        <taxon>Streptophyta</taxon>
        <taxon>Embryophyta</taxon>
        <taxon>Tracheophyta</taxon>
        <taxon>Spermatophyta</taxon>
        <taxon>Magnoliopsida</taxon>
        <taxon>eudicotyledons</taxon>
        <taxon>Gunneridae</taxon>
        <taxon>Pentapetalae</taxon>
        <taxon>asterids</taxon>
        <taxon>Ericales</taxon>
        <taxon>Ericaceae</taxon>
        <taxon>Ericoideae</taxon>
        <taxon>Rhodoreae</taxon>
        <taxon>Rhododendron</taxon>
    </lineage>
</organism>
<reference evidence="1" key="1">
    <citation type="submission" date="2022-02" db="EMBL/GenBank/DDBJ databases">
        <title>Plant Genome Project.</title>
        <authorList>
            <person name="Zhang R.-G."/>
        </authorList>
    </citation>
    <scope>NUCLEOTIDE SEQUENCE</scope>
    <source>
        <strain evidence="1">AT1</strain>
    </source>
</reference>
<sequence>MDKIEENIPDDDPRIELYDVICFSVCLIPIQIPEPPWRQERVLGRLLSRRFRSGAVMGFLLAANRLLVLYVAIKLFNMYSMAIADNVGDIAGMGYDQITTCTESTCAALVFGSISSFGINHNCNALPLLISSIARQELTKDLTSFSILVTN</sequence>
<accession>A0ACC0PYH5</accession>
<keyword evidence="2" id="KW-1185">Reference proteome</keyword>
<dbReference type="EMBL" id="CM046388">
    <property type="protein sequence ID" value="KAI8570626.1"/>
    <property type="molecule type" value="Genomic_DNA"/>
</dbReference>
<name>A0ACC0PYH5_RHOML</name>
<evidence type="ECO:0000313" key="2">
    <source>
        <dbReference type="Proteomes" id="UP001062846"/>
    </source>
</evidence>
<comment type="caution">
    <text evidence="1">The sequence shown here is derived from an EMBL/GenBank/DDBJ whole genome shotgun (WGS) entry which is preliminary data.</text>
</comment>
<evidence type="ECO:0000313" key="1">
    <source>
        <dbReference type="EMBL" id="KAI8570626.1"/>
    </source>
</evidence>
<protein>
    <submittedName>
        <fullName evidence="1">Uncharacterized protein</fullName>
    </submittedName>
</protein>
<proteinExistence type="predicted"/>